<protein>
    <submittedName>
        <fullName evidence="2">Uncharacterized protein</fullName>
    </submittedName>
</protein>
<keyword evidence="3" id="KW-1185">Reference proteome</keyword>
<organism evidence="2 3">
    <name type="scientific">Setaria italica</name>
    <name type="common">Foxtail millet</name>
    <name type="synonym">Panicum italicum</name>
    <dbReference type="NCBI Taxonomy" id="4555"/>
    <lineage>
        <taxon>Eukaryota</taxon>
        <taxon>Viridiplantae</taxon>
        <taxon>Streptophyta</taxon>
        <taxon>Embryophyta</taxon>
        <taxon>Tracheophyta</taxon>
        <taxon>Spermatophyta</taxon>
        <taxon>Magnoliopsida</taxon>
        <taxon>Liliopsida</taxon>
        <taxon>Poales</taxon>
        <taxon>Poaceae</taxon>
        <taxon>PACMAD clade</taxon>
        <taxon>Panicoideae</taxon>
        <taxon>Panicodae</taxon>
        <taxon>Paniceae</taxon>
        <taxon>Cenchrinae</taxon>
        <taxon>Setaria</taxon>
    </lineage>
</organism>
<dbReference type="PANTHER" id="PTHR15960:SF5">
    <property type="entry name" value="LD44032P"/>
    <property type="match status" value="1"/>
</dbReference>
<dbReference type="InterPro" id="IPR038870">
    <property type="entry name" value="UBAP1"/>
</dbReference>
<sequence>MNVVCAWLIIPEHGTWRRVAKFVSVYDRTSEPPPQNGQRSPGRGEPSLIFSHRNHRFPSSLPLSLHRRKRATAGTRDPLIIHRRRPQATRIARELATSAPICFPTRPRDPTRRPRSLSPERLHTLQRDQSVPTDRATRRPMEYDFRGRPGSGSYGAPPGAAAPGGGSSLYPRVGQPTHGGGGGGGGSATASPRAAPYHHGPGAGSGSSAPIVTPLAPTSTSSKVGIQVAIKPEFRITPPPQLPPQMVEIPRSTFNFDFEYERRILAEAEKENPNWSKFVVERQAPPPPVPQQARPASSGSGDPVVDKYVSMGLGREAVSFAVLNYGDNPAKMYLSSAGIISVWQLSKFKLQKIIYSEHTSCFFKGEGVCEIVQHPPRDGLHIAKRPRAAGDPRQRP</sequence>
<dbReference type="AlphaFoldDB" id="K3XXE2"/>
<dbReference type="eggNOG" id="ENOG502QR6Z">
    <property type="taxonomic scope" value="Eukaryota"/>
</dbReference>
<feature type="region of interest" description="Disordered" evidence="1">
    <location>
        <begin position="99"/>
        <end position="218"/>
    </location>
</feature>
<feature type="region of interest" description="Disordered" evidence="1">
    <location>
        <begin position="281"/>
        <end position="301"/>
    </location>
</feature>
<feature type="region of interest" description="Disordered" evidence="1">
    <location>
        <begin position="28"/>
        <end position="49"/>
    </location>
</feature>
<dbReference type="GO" id="GO:0043162">
    <property type="term" value="P:ubiquitin-dependent protein catabolic process via the multivesicular body sorting pathway"/>
    <property type="evidence" value="ECO:0000318"/>
    <property type="project" value="GO_Central"/>
</dbReference>
<dbReference type="GO" id="GO:0043130">
    <property type="term" value="F:ubiquitin binding"/>
    <property type="evidence" value="ECO:0000318"/>
    <property type="project" value="GO_Central"/>
</dbReference>
<accession>K3XXE2</accession>
<evidence type="ECO:0000313" key="2">
    <source>
        <dbReference type="EnsemblPlants" id="KQL09663"/>
    </source>
</evidence>
<feature type="compositionally biased region" description="Basic and acidic residues" evidence="1">
    <location>
        <begin position="106"/>
        <end position="126"/>
    </location>
</feature>
<dbReference type="STRING" id="4555.K3XXE2"/>
<proteinExistence type="predicted"/>
<dbReference type="Gramene" id="KQL09663">
    <property type="protein sequence ID" value="KQL09663"/>
    <property type="gene ID" value="SETIT_006600mg"/>
</dbReference>
<reference evidence="2" key="2">
    <citation type="submission" date="2018-08" db="UniProtKB">
        <authorList>
            <consortium name="EnsemblPlants"/>
        </authorList>
    </citation>
    <scope>IDENTIFICATION</scope>
    <source>
        <strain evidence="2">Yugu1</strain>
    </source>
</reference>
<evidence type="ECO:0000313" key="3">
    <source>
        <dbReference type="Proteomes" id="UP000004995"/>
    </source>
</evidence>
<dbReference type="Proteomes" id="UP000004995">
    <property type="component" value="Unassembled WGS sequence"/>
</dbReference>
<dbReference type="InParanoid" id="K3XXE2"/>
<reference evidence="3" key="1">
    <citation type="journal article" date="2012" name="Nat. Biotechnol.">
        <title>Reference genome sequence of the model plant Setaria.</title>
        <authorList>
            <person name="Bennetzen J.L."/>
            <person name="Schmutz J."/>
            <person name="Wang H."/>
            <person name="Percifield R."/>
            <person name="Hawkins J."/>
            <person name="Pontaroli A.C."/>
            <person name="Estep M."/>
            <person name="Feng L."/>
            <person name="Vaughn J.N."/>
            <person name="Grimwood J."/>
            <person name="Jenkins J."/>
            <person name="Barry K."/>
            <person name="Lindquist E."/>
            <person name="Hellsten U."/>
            <person name="Deshpande S."/>
            <person name="Wang X."/>
            <person name="Wu X."/>
            <person name="Mitros T."/>
            <person name="Triplett J."/>
            <person name="Yang X."/>
            <person name="Ye C.Y."/>
            <person name="Mauro-Herrera M."/>
            <person name="Wang L."/>
            <person name="Li P."/>
            <person name="Sharma M."/>
            <person name="Sharma R."/>
            <person name="Ronald P.C."/>
            <person name="Panaud O."/>
            <person name="Kellogg E.A."/>
            <person name="Brutnell T.P."/>
            <person name="Doust A.N."/>
            <person name="Tuskan G.A."/>
            <person name="Rokhsar D."/>
            <person name="Devos K.M."/>
        </authorList>
    </citation>
    <scope>NUCLEOTIDE SEQUENCE [LARGE SCALE GENOMIC DNA]</scope>
    <source>
        <strain evidence="3">cv. Yugu1</strain>
    </source>
</reference>
<name>K3XXE2_SETIT</name>
<dbReference type="GO" id="GO:0000813">
    <property type="term" value="C:ESCRT I complex"/>
    <property type="evidence" value="ECO:0000318"/>
    <property type="project" value="GO_Central"/>
</dbReference>
<dbReference type="EnsemblPlants" id="KQL09663">
    <property type="protein sequence ID" value="KQL09663"/>
    <property type="gene ID" value="SETIT_006600mg"/>
</dbReference>
<feature type="compositionally biased region" description="Basic and acidic residues" evidence="1">
    <location>
        <begin position="135"/>
        <end position="147"/>
    </location>
</feature>
<dbReference type="EMBL" id="AGNK02002248">
    <property type="status" value="NOT_ANNOTATED_CDS"/>
    <property type="molecule type" value="Genomic_DNA"/>
</dbReference>
<feature type="compositionally biased region" description="Low complexity" evidence="1">
    <location>
        <begin position="192"/>
        <end position="210"/>
    </location>
</feature>
<feature type="compositionally biased region" description="Gly residues" evidence="1">
    <location>
        <begin position="177"/>
        <end position="187"/>
    </location>
</feature>
<evidence type="ECO:0000256" key="1">
    <source>
        <dbReference type="SAM" id="MobiDB-lite"/>
    </source>
</evidence>
<dbReference type="PANTHER" id="PTHR15960">
    <property type="entry name" value="LD44032P"/>
    <property type="match status" value="1"/>
</dbReference>